<protein>
    <submittedName>
        <fullName evidence="2">Uncharacterized protein</fullName>
    </submittedName>
</protein>
<feature type="region of interest" description="Disordered" evidence="1">
    <location>
        <begin position="138"/>
        <end position="157"/>
    </location>
</feature>
<accession>A0A8H4A345</accession>
<organism evidence="2 3">
    <name type="scientific">Gigaspora margarita</name>
    <dbReference type="NCBI Taxonomy" id="4874"/>
    <lineage>
        <taxon>Eukaryota</taxon>
        <taxon>Fungi</taxon>
        <taxon>Fungi incertae sedis</taxon>
        <taxon>Mucoromycota</taxon>
        <taxon>Glomeromycotina</taxon>
        <taxon>Glomeromycetes</taxon>
        <taxon>Diversisporales</taxon>
        <taxon>Gigasporaceae</taxon>
        <taxon>Gigaspora</taxon>
    </lineage>
</organism>
<gene>
    <name evidence="2" type="ORF">F8M41_007754</name>
</gene>
<evidence type="ECO:0000313" key="3">
    <source>
        <dbReference type="Proteomes" id="UP000439903"/>
    </source>
</evidence>
<sequence>MSNELYPGHAELVAYLNSTDPSCWSYLDFLYSNFDVIVNSPPDSNDIKGLAGTWLKRFKLEVEARGYQLYKDNISRIQNFFFQVVSTRLEIVRQQNVAILKSKTKIIADEQGINLVGTSCRYHGSEIIAEYSYNQPNPSLKQKRSADDYESTPPNKIRITNDETFQRKSYDSDSQLRDEDYVSSDSDSVIVPISLTNVFLEASIEHERNLDQTAELDTSLISTNEAEVKSRKTRKPYITRDIADEVLKKYKMRVLAGKKLTYNDVNVLDFVRSNMNKDKTTKSPLCIGVINVHNPDCTKFLPDDFKRFISNQLQAQDSEIKAVSFATELSIDKFVVNCEEEVLQFLEKFSDIGDLESLARCLNDNPINMSNASNDLIYVRTLFDHFFFLYKNDILLQSMSESELNAYVWTPLLRNAFLGKDDMKLSCGELASKSYEKLKEILNIAGRSAPKLDGKGFLRSLGTEILAQEDGVLNTHSKRTGDLRKLEYCSKVILTTLFFALPSAAKADITKIETYNLQSNGFHLKISASKYLFEDTIVTMDLQHVEVPRTVEGFSKLVVGTKTILSWKARTKKNTMVFYETLRKGHKRLTNGAFFSPIKLL</sequence>
<dbReference type="EMBL" id="WTPW01001795">
    <property type="protein sequence ID" value="KAF0413752.1"/>
    <property type="molecule type" value="Genomic_DNA"/>
</dbReference>
<evidence type="ECO:0000313" key="2">
    <source>
        <dbReference type="EMBL" id="KAF0413752.1"/>
    </source>
</evidence>
<dbReference type="Proteomes" id="UP000439903">
    <property type="component" value="Unassembled WGS sequence"/>
</dbReference>
<reference evidence="2 3" key="1">
    <citation type="journal article" date="2019" name="Environ. Microbiol.">
        <title>At the nexus of three kingdoms: the genome of the mycorrhizal fungus Gigaspora margarita provides insights into plant, endobacterial and fungal interactions.</title>
        <authorList>
            <person name="Venice F."/>
            <person name="Ghignone S."/>
            <person name="Salvioli di Fossalunga A."/>
            <person name="Amselem J."/>
            <person name="Novero M."/>
            <person name="Xianan X."/>
            <person name="Sedzielewska Toro K."/>
            <person name="Morin E."/>
            <person name="Lipzen A."/>
            <person name="Grigoriev I.V."/>
            <person name="Henrissat B."/>
            <person name="Martin F.M."/>
            <person name="Bonfante P."/>
        </authorList>
    </citation>
    <scope>NUCLEOTIDE SEQUENCE [LARGE SCALE GENOMIC DNA]</scope>
    <source>
        <strain evidence="2 3">BEG34</strain>
    </source>
</reference>
<dbReference type="AlphaFoldDB" id="A0A8H4A345"/>
<name>A0A8H4A345_GIGMA</name>
<evidence type="ECO:0000256" key="1">
    <source>
        <dbReference type="SAM" id="MobiDB-lite"/>
    </source>
</evidence>
<comment type="caution">
    <text evidence="2">The sequence shown here is derived from an EMBL/GenBank/DDBJ whole genome shotgun (WGS) entry which is preliminary data.</text>
</comment>
<keyword evidence="3" id="KW-1185">Reference proteome</keyword>
<proteinExistence type="predicted"/>
<dbReference type="OrthoDB" id="2324124at2759"/>